<dbReference type="InterPro" id="IPR047650">
    <property type="entry name" value="Transpos_IS110"/>
</dbReference>
<reference evidence="2 3" key="1">
    <citation type="journal article" date="2012" name="J. Bacteriol.">
        <title>Draft Genome Sequence of Mesorhizobium alhagi CCNWXJ12-2T, a Novel Salt-Resistant Species Isolated from the Desert of Northwestern China.</title>
        <authorList>
            <person name="Zhou M."/>
            <person name="Chen W."/>
            <person name="Chen H."/>
            <person name="Wei G."/>
        </authorList>
    </citation>
    <scope>NUCLEOTIDE SEQUENCE [LARGE SCALE GENOMIC DNA]</scope>
    <source>
        <strain evidence="2 3">CCNWXJ12-2</strain>
    </source>
</reference>
<dbReference type="Pfam" id="PF02371">
    <property type="entry name" value="Transposase_20"/>
    <property type="match status" value="1"/>
</dbReference>
<organism evidence="2 3">
    <name type="scientific">Mesorhizobium alhagi CCNWXJ12-2</name>
    <dbReference type="NCBI Taxonomy" id="1107882"/>
    <lineage>
        <taxon>Bacteria</taxon>
        <taxon>Pseudomonadati</taxon>
        <taxon>Pseudomonadota</taxon>
        <taxon>Alphaproteobacteria</taxon>
        <taxon>Hyphomicrobiales</taxon>
        <taxon>Phyllobacteriaceae</taxon>
        <taxon>Allomesorhizobium</taxon>
    </lineage>
</organism>
<keyword evidence="3" id="KW-1185">Reference proteome</keyword>
<dbReference type="PATRIC" id="fig|1107882.3.peg.4782"/>
<sequence>MNLSSVALPPVDEKTATIFMALELSKSTWLVALHSPAADKISMHRLQGGDTEGLMALIEHRREQAQAALTRPVRVMSCYEAGYDGFWLHRFLCDRGIDNQVLDAASILVDRRSRRAKTDRLDAAALLRTLMALERGEPRVCRVVRVPSLEQENDRRRSRERARLVNERGQHSSRVKGLLMTQGIRDFKPARRDWREQLETLRTADGRDLPPCLKNEIKRECRRLWQVIEMIMEVEAEQRQAAETTAPGIVQLSHLRGIGLTIASVMTNEVFFRDFQNRREIAGYLGLASSPWSSGAVSRDQGIQRSGNPRARRTAIELAWLWLRHQPDSGLARWFHERVGAGKGRIRRTMIVALARKLIIALAVSDPGPAAGGRHDQGLTKEFDARAANVTCDEAGWMWTGAPQGC</sequence>
<dbReference type="PANTHER" id="PTHR33055">
    <property type="entry name" value="TRANSPOSASE FOR INSERTION SEQUENCE ELEMENT IS1111A"/>
    <property type="match status" value="1"/>
</dbReference>
<proteinExistence type="predicted"/>
<dbReference type="InterPro" id="IPR003346">
    <property type="entry name" value="Transposase_20"/>
</dbReference>
<evidence type="ECO:0000313" key="3">
    <source>
        <dbReference type="Proteomes" id="UP000003250"/>
    </source>
</evidence>
<dbReference type="GO" id="GO:0003677">
    <property type="term" value="F:DNA binding"/>
    <property type="evidence" value="ECO:0007669"/>
    <property type="project" value="InterPro"/>
</dbReference>
<protein>
    <submittedName>
        <fullName evidence="2">Transposase IS116/IS110/IS902</fullName>
    </submittedName>
</protein>
<evidence type="ECO:0000313" key="2">
    <source>
        <dbReference type="EMBL" id="EHK54526.1"/>
    </source>
</evidence>
<dbReference type="Proteomes" id="UP000003250">
    <property type="component" value="Unassembled WGS sequence"/>
</dbReference>
<evidence type="ECO:0000259" key="1">
    <source>
        <dbReference type="Pfam" id="PF02371"/>
    </source>
</evidence>
<dbReference type="NCBIfam" id="NF033542">
    <property type="entry name" value="transpos_IS110"/>
    <property type="match status" value="1"/>
</dbReference>
<dbReference type="GO" id="GO:0004803">
    <property type="term" value="F:transposase activity"/>
    <property type="evidence" value="ECO:0007669"/>
    <property type="project" value="InterPro"/>
</dbReference>
<name>H0HXK3_9HYPH</name>
<accession>H0HXK3</accession>
<dbReference type="PANTHER" id="PTHR33055:SF3">
    <property type="entry name" value="PUTATIVE TRANSPOSASE FOR IS117-RELATED"/>
    <property type="match status" value="1"/>
</dbReference>
<dbReference type="GO" id="GO:0006313">
    <property type="term" value="P:DNA transposition"/>
    <property type="evidence" value="ECO:0007669"/>
    <property type="project" value="InterPro"/>
</dbReference>
<dbReference type="AlphaFoldDB" id="H0HXK3"/>
<feature type="domain" description="Transposase IS116/IS110/IS902 C-terminal" evidence="1">
    <location>
        <begin position="252"/>
        <end position="328"/>
    </location>
</feature>
<gene>
    <name evidence="2" type="ORF">MAXJ12_24642</name>
</gene>
<dbReference type="EMBL" id="AHAM01000207">
    <property type="protein sequence ID" value="EHK54526.1"/>
    <property type="molecule type" value="Genomic_DNA"/>
</dbReference>